<protein>
    <submittedName>
        <fullName evidence="3">GDSL-like Lipase/Acylhydrolase family</fullName>
    </submittedName>
</protein>
<reference evidence="3 4" key="1">
    <citation type="submission" date="2017-06" db="EMBL/GenBank/DDBJ databases">
        <authorList>
            <person name="Kim H.J."/>
            <person name="Triplett B.A."/>
        </authorList>
    </citation>
    <scope>NUCLEOTIDE SEQUENCE [LARGE SCALE GENOMIC DNA]</scope>
    <source>
        <strain evidence="3 4">DSM 13116</strain>
    </source>
</reference>
<accession>A0A238XK41</accession>
<dbReference type="GO" id="GO:0016788">
    <property type="term" value="F:hydrolase activity, acting on ester bonds"/>
    <property type="evidence" value="ECO:0007669"/>
    <property type="project" value="UniProtKB-ARBA"/>
</dbReference>
<dbReference type="PANTHER" id="PTHR30383:SF29">
    <property type="entry name" value="SGNH HYDROLASE-TYPE ESTERASE DOMAIN-CONTAINING PROTEIN"/>
    <property type="match status" value="1"/>
</dbReference>
<proteinExistence type="predicted"/>
<keyword evidence="1" id="KW-1133">Transmembrane helix</keyword>
<evidence type="ECO:0000313" key="4">
    <source>
        <dbReference type="Proteomes" id="UP000198324"/>
    </source>
</evidence>
<sequence>MTKAPRENRFEGRGRTVFAVFYSLLGLVLLGAALFAVKIVRDEVKRGYERSIILREPRVSSDLSQSPPRGLLQVADGLEDKPYRLRTDDNGFILPSRIHESPDISIVFLGGSTTECHFMDEKERFPYLVGRNLEAAIGKKVNAYNTGHAGNNTLHCDLILQAKVLPMRPQFAVLMECINDLTFMAMLGDYWSQNATRGIIQDKEYNFAKRWIIDNLIGHKQSKVDAKDEFAGQRTMARNVVPERMSKEYKKNLDLFVFLCRQHDITPVLMTQCNRFTPKLAENLERQIQPIFQSWGLSYEQYKVCYDTLNETVRKVAAEQDVLLIDLDRMVPKTRLTMYDVVHLNAEGSRQVADIVTKALTASLRS</sequence>
<dbReference type="InterPro" id="IPR036514">
    <property type="entry name" value="SGNH_hydro_sf"/>
</dbReference>
<dbReference type="OrthoDB" id="5465066at2"/>
<dbReference type="InterPro" id="IPR013830">
    <property type="entry name" value="SGNH_hydro"/>
</dbReference>
<evidence type="ECO:0000256" key="1">
    <source>
        <dbReference type="SAM" id="Phobius"/>
    </source>
</evidence>
<keyword evidence="4" id="KW-1185">Reference proteome</keyword>
<evidence type="ECO:0000313" key="3">
    <source>
        <dbReference type="EMBL" id="SNR59052.1"/>
    </source>
</evidence>
<dbReference type="EMBL" id="FZOC01000001">
    <property type="protein sequence ID" value="SNR59052.1"/>
    <property type="molecule type" value="Genomic_DNA"/>
</dbReference>
<dbReference type="Proteomes" id="UP000198324">
    <property type="component" value="Unassembled WGS sequence"/>
</dbReference>
<dbReference type="SUPFAM" id="SSF52266">
    <property type="entry name" value="SGNH hydrolase"/>
    <property type="match status" value="1"/>
</dbReference>
<keyword evidence="3" id="KW-0378">Hydrolase</keyword>
<dbReference type="Gene3D" id="3.40.50.1110">
    <property type="entry name" value="SGNH hydrolase"/>
    <property type="match status" value="1"/>
</dbReference>
<feature type="domain" description="SGNH hydrolase-type esterase" evidence="2">
    <location>
        <begin position="108"/>
        <end position="350"/>
    </location>
</feature>
<dbReference type="CDD" id="cd00229">
    <property type="entry name" value="SGNH_hydrolase"/>
    <property type="match status" value="1"/>
</dbReference>
<dbReference type="InterPro" id="IPR051532">
    <property type="entry name" value="Ester_Hydrolysis_Enzymes"/>
</dbReference>
<gene>
    <name evidence="3" type="ORF">SAMN04488503_0201</name>
</gene>
<dbReference type="RefSeq" id="WP_089270822.1">
    <property type="nucleotide sequence ID" value="NZ_FZOC01000001.1"/>
</dbReference>
<dbReference type="Pfam" id="PF13472">
    <property type="entry name" value="Lipase_GDSL_2"/>
    <property type="match status" value="1"/>
</dbReference>
<keyword evidence="1" id="KW-0812">Transmembrane</keyword>
<organism evidence="3 4">
    <name type="scientific">Humidesulfovibrio mexicanus</name>
    <dbReference type="NCBI Taxonomy" id="147047"/>
    <lineage>
        <taxon>Bacteria</taxon>
        <taxon>Pseudomonadati</taxon>
        <taxon>Thermodesulfobacteriota</taxon>
        <taxon>Desulfovibrionia</taxon>
        <taxon>Desulfovibrionales</taxon>
        <taxon>Desulfovibrionaceae</taxon>
        <taxon>Humidesulfovibrio</taxon>
    </lineage>
</organism>
<name>A0A238XK41_9BACT</name>
<keyword evidence="1" id="KW-0472">Membrane</keyword>
<feature type="transmembrane region" description="Helical" evidence="1">
    <location>
        <begin position="20"/>
        <end position="40"/>
    </location>
</feature>
<evidence type="ECO:0000259" key="2">
    <source>
        <dbReference type="Pfam" id="PF13472"/>
    </source>
</evidence>
<dbReference type="AlphaFoldDB" id="A0A238XK41"/>
<dbReference type="PANTHER" id="PTHR30383">
    <property type="entry name" value="THIOESTERASE 1/PROTEASE 1/LYSOPHOSPHOLIPASE L1"/>
    <property type="match status" value="1"/>
</dbReference>